<name>A0A108U614_9GAMM</name>
<feature type="region of interest" description="Disordered" evidence="1">
    <location>
        <begin position="42"/>
        <end position="76"/>
    </location>
</feature>
<feature type="compositionally biased region" description="Low complexity" evidence="1">
    <location>
        <begin position="42"/>
        <end position="56"/>
    </location>
</feature>
<evidence type="ECO:0000313" key="2">
    <source>
        <dbReference type="EMBL" id="KWS03210.1"/>
    </source>
</evidence>
<protein>
    <submittedName>
        <fullName evidence="2">Crossover junction endodeoxyribonuclease RuvC</fullName>
        <ecNumber evidence="2">3.1.22.4</ecNumber>
    </submittedName>
</protein>
<sequence length="76" mass="8551">MLIRGRGSRRSYSRKPTHAANVKKPAEKRVFRYCGLGPSRFPIPDSRIPIPDSRIPNPESRIPNPEIKTSPDESPA</sequence>
<feature type="region of interest" description="Disordered" evidence="1">
    <location>
        <begin position="1"/>
        <end position="24"/>
    </location>
</feature>
<proteinExistence type="predicted"/>
<gene>
    <name evidence="2" type="ORF">AZ78_0756</name>
</gene>
<comment type="caution">
    <text evidence="2">The sequence shown here is derived from an EMBL/GenBank/DDBJ whole genome shotgun (WGS) entry which is preliminary data.</text>
</comment>
<reference evidence="2 3" key="1">
    <citation type="journal article" date="2014" name="Genome Announc.">
        <title>Draft Genome Sequence of Lysobacter capsici AZ78, a Bacterium Antagonistic to Plant-Pathogenic Oomycetes.</title>
        <authorList>
            <person name="Puopolo G."/>
            <person name="Sonego P."/>
            <person name="Engelen K."/>
            <person name="Pertot I."/>
        </authorList>
    </citation>
    <scope>NUCLEOTIDE SEQUENCE [LARGE SCALE GENOMIC DNA]</scope>
    <source>
        <strain evidence="2 3">AZ78</strain>
    </source>
</reference>
<feature type="compositionally biased region" description="Basic residues" evidence="1">
    <location>
        <begin position="1"/>
        <end position="17"/>
    </location>
</feature>
<evidence type="ECO:0000256" key="1">
    <source>
        <dbReference type="SAM" id="MobiDB-lite"/>
    </source>
</evidence>
<organism evidence="2 3">
    <name type="scientific">Lysobacter capsici AZ78</name>
    <dbReference type="NCBI Taxonomy" id="1444315"/>
    <lineage>
        <taxon>Bacteria</taxon>
        <taxon>Pseudomonadati</taxon>
        <taxon>Pseudomonadota</taxon>
        <taxon>Gammaproteobacteria</taxon>
        <taxon>Lysobacterales</taxon>
        <taxon>Lysobacteraceae</taxon>
        <taxon>Lysobacter</taxon>
    </lineage>
</organism>
<keyword evidence="3" id="KW-1185">Reference proteome</keyword>
<dbReference type="EC" id="3.1.22.4" evidence="2"/>
<dbReference type="GO" id="GO:0016787">
    <property type="term" value="F:hydrolase activity"/>
    <property type="evidence" value="ECO:0007669"/>
    <property type="project" value="UniProtKB-KW"/>
</dbReference>
<dbReference type="AlphaFoldDB" id="A0A108U614"/>
<accession>A0A108U614</accession>
<keyword evidence="2" id="KW-0378">Hydrolase</keyword>
<dbReference type="Proteomes" id="UP000023435">
    <property type="component" value="Unassembled WGS sequence"/>
</dbReference>
<evidence type="ECO:0000313" key="3">
    <source>
        <dbReference type="Proteomes" id="UP000023435"/>
    </source>
</evidence>
<dbReference type="EMBL" id="JAJA02000001">
    <property type="protein sequence ID" value="KWS03210.1"/>
    <property type="molecule type" value="Genomic_DNA"/>
</dbReference>